<evidence type="ECO:0000256" key="2">
    <source>
        <dbReference type="ARBA" id="ARBA00022801"/>
    </source>
</evidence>
<gene>
    <name evidence="4" type="ORF">SK3146_06118</name>
</gene>
<dbReference type="RefSeq" id="WP_249862328.1">
    <property type="nucleotide sequence ID" value="NZ_CP027059.1"/>
</dbReference>
<dbReference type="PANTHER" id="PTHR43046">
    <property type="entry name" value="GDP-MANNOSE MANNOSYL HYDROLASE"/>
    <property type="match status" value="1"/>
</dbReference>
<dbReference type="GO" id="GO:0016779">
    <property type="term" value="F:nucleotidyltransferase activity"/>
    <property type="evidence" value="ECO:0007669"/>
    <property type="project" value="UniProtKB-KW"/>
</dbReference>
<reference evidence="4" key="2">
    <citation type="journal article" date="2021" name="J Anim Sci Technol">
        <title>Complete genome sequence of Paenibacillus konkukensis sp. nov. SK3146 as a potential probiotic strain.</title>
        <authorList>
            <person name="Jung H.I."/>
            <person name="Park S."/>
            <person name="Niu K.M."/>
            <person name="Lee S.W."/>
            <person name="Kothari D."/>
            <person name="Yi K.J."/>
            <person name="Kim S.K."/>
        </authorList>
    </citation>
    <scope>NUCLEOTIDE SEQUENCE</scope>
    <source>
        <strain evidence="4">SK3146</strain>
    </source>
</reference>
<proteinExistence type="predicted"/>
<evidence type="ECO:0000313" key="4">
    <source>
        <dbReference type="EMBL" id="UQZ86825.1"/>
    </source>
</evidence>
<keyword evidence="5" id="KW-1185">Reference proteome</keyword>
<evidence type="ECO:0000259" key="3">
    <source>
        <dbReference type="PROSITE" id="PS51462"/>
    </source>
</evidence>
<dbReference type="CDD" id="cd18880">
    <property type="entry name" value="NUDIX_ADPRase"/>
    <property type="match status" value="1"/>
</dbReference>
<dbReference type="Proteomes" id="UP001057134">
    <property type="component" value="Chromosome"/>
</dbReference>
<evidence type="ECO:0000256" key="1">
    <source>
        <dbReference type="ARBA" id="ARBA00001946"/>
    </source>
</evidence>
<reference evidence="4" key="1">
    <citation type="submission" date="2018-02" db="EMBL/GenBank/DDBJ databases">
        <authorList>
            <person name="Kim S.-K."/>
            <person name="Jung H.-I."/>
            <person name="Lee S.-W."/>
        </authorList>
    </citation>
    <scope>NUCLEOTIDE SEQUENCE</scope>
    <source>
        <strain evidence="4">SK3146</strain>
    </source>
</reference>
<dbReference type="InterPro" id="IPR000086">
    <property type="entry name" value="NUDIX_hydrolase_dom"/>
</dbReference>
<accession>A0ABY4RYI0</accession>
<dbReference type="Gene3D" id="3.90.79.10">
    <property type="entry name" value="Nucleoside Triphosphate Pyrophosphohydrolase"/>
    <property type="match status" value="1"/>
</dbReference>
<keyword evidence="2" id="KW-0378">Hydrolase</keyword>
<dbReference type="SUPFAM" id="SSF55811">
    <property type="entry name" value="Nudix"/>
    <property type="match status" value="1"/>
</dbReference>
<dbReference type="InterPro" id="IPR015797">
    <property type="entry name" value="NUDIX_hydrolase-like_dom_sf"/>
</dbReference>
<dbReference type="PROSITE" id="PS51462">
    <property type="entry name" value="NUDIX"/>
    <property type="match status" value="1"/>
</dbReference>
<sequence>MTYHIRVRPTALIIQNGSILLIEYTDEHGVHYNLPGGGAEPGETLAEGAAREVLEETCAEAEVGPIAFVYEMAPHRQSGDHPNSPHNLSIIFECTLKEGSVPRLPDQPDPKQSAVKWIPLSELDSIVLYPNISGHIRRFVNRRATMELIEDHELDSYAQTK</sequence>
<name>A0ABY4RYI0_9BACL</name>
<dbReference type="PANTHER" id="PTHR43046:SF14">
    <property type="entry name" value="MUTT_NUDIX FAMILY PROTEIN"/>
    <property type="match status" value="1"/>
</dbReference>
<dbReference type="Pfam" id="PF00293">
    <property type="entry name" value="NUDIX"/>
    <property type="match status" value="1"/>
</dbReference>
<keyword evidence="4" id="KW-0808">Transferase</keyword>
<evidence type="ECO:0000313" key="5">
    <source>
        <dbReference type="Proteomes" id="UP001057134"/>
    </source>
</evidence>
<comment type="cofactor">
    <cofactor evidence="1">
        <name>Mg(2+)</name>
        <dbReference type="ChEBI" id="CHEBI:18420"/>
    </cofactor>
</comment>
<feature type="domain" description="Nudix hydrolase" evidence="3">
    <location>
        <begin position="3"/>
        <end position="142"/>
    </location>
</feature>
<dbReference type="EMBL" id="CP027059">
    <property type="protein sequence ID" value="UQZ86825.1"/>
    <property type="molecule type" value="Genomic_DNA"/>
</dbReference>
<protein>
    <submittedName>
        <fullName evidence="4">Bifunctional nicotinamide mononucleotide adenylyltransferase/ADP-ribose pyrophosphatase</fullName>
    </submittedName>
</protein>
<organism evidence="4 5">
    <name type="scientific">Paenibacillus konkukensis</name>
    <dbReference type="NCBI Taxonomy" id="2020716"/>
    <lineage>
        <taxon>Bacteria</taxon>
        <taxon>Bacillati</taxon>
        <taxon>Bacillota</taxon>
        <taxon>Bacilli</taxon>
        <taxon>Bacillales</taxon>
        <taxon>Paenibacillaceae</taxon>
        <taxon>Paenibacillus</taxon>
    </lineage>
</organism>
<keyword evidence="4" id="KW-0548">Nucleotidyltransferase</keyword>